<dbReference type="InterPro" id="IPR007367">
    <property type="entry name" value="DUF433"/>
</dbReference>
<dbReference type="Pfam" id="PF04255">
    <property type="entry name" value="DUF433"/>
    <property type="match status" value="1"/>
</dbReference>
<proteinExistence type="predicted"/>
<dbReference type="EMBL" id="CAADFZ010000034">
    <property type="protein sequence ID" value="VFK63541.1"/>
    <property type="molecule type" value="Genomic_DNA"/>
</dbReference>
<sequence length="112" mass="12372">MSLPANDLDAIEAALHRLSRGERAAMLTHLIEDLAGTWPGIESSPDVCGGEARIVRTRIPVWLLVQARRLGSSEADLLIAWPTLRAEDLAYAWRYARAHADEIQGDIKANED</sequence>
<dbReference type="AlphaFoldDB" id="A0A451AXT4"/>
<dbReference type="InterPro" id="IPR036388">
    <property type="entry name" value="WH-like_DNA-bd_sf"/>
</dbReference>
<reference evidence="2" key="1">
    <citation type="submission" date="2019-02" db="EMBL/GenBank/DDBJ databases">
        <authorList>
            <person name="Gruber-Vodicka R. H."/>
            <person name="Seah K. B. B."/>
        </authorList>
    </citation>
    <scope>NUCLEOTIDE SEQUENCE</scope>
    <source>
        <strain evidence="2">BECK_BY19</strain>
        <strain evidence="1">BECK_BY8</strain>
    </source>
</reference>
<dbReference type="Gene3D" id="1.10.10.10">
    <property type="entry name" value="Winged helix-like DNA-binding domain superfamily/Winged helix DNA-binding domain"/>
    <property type="match status" value="1"/>
</dbReference>
<accession>A0A451AXT4</accession>
<dbReference type="SUPFAM" id="SSF46689">
    <property type="entry name" value="Homeodomain-like"/>
    <property type="match status" value="1"/>
</dbReference>
<evidence type="ECO:0000313" key="1">
    <source>
        <dbReference type="EMBL" id="VFK63541.1"/>
    </source>
</evidence>
<name>A0A451AXT4_9GAMM</name>
<gene>
    <name evidence="1" type="ORF">BECKUNK1418G_GA0071005_103433</name>
    <name evidence="2" type="ORF">BECKUNK1418H_GA0071006_104034</name>
</gene>
<dbReference type="PANTHER" id="PTHR34849:SF4">
    <property type="entry name" value="SLR1209 PROTEIN"/>
    <property type="match status" value="1"/>
</dbReference>
<dbReference type="EMBL" id="CAADGD010000040">
    <property type="protein sequence ID" value="VFK70860.1"/>
    <property type="molecule type" value="Genomic_DNA"/>
</dbReference>
<evidence type="ECO:0000313" key="2">
    <source>
        <dbReference type="EMBL" id="VFK70860.1"/>
    </source>
</evidence>
<organism evidence="2">
    <name type="scientific">Candidatus Kentrum sp. UNK</name>
    <dbReference type="NCBI Taxonomy" id="2126344"/>
    <lineage>
        <taxon>Bacteria</taxon>
        <taxon>Pseudomonadati</taxon>
        <taxon>Pseudomonadota</taxon>
        <taxon>Gammaproteobacteria</taxon>
        <taxon>Candidatus Kentrum</taxon>
    </lineage>
</organism>
<dbReference type="PANTHER" id="PTHR34849">
    <property type="entry name" value="SSL5025 PROTEIN"/>
    <property type="match status" value="1"/>
</dbReference>
<dbReference type="InterPro" id="IPR009057">
    <property type="entry name" value="Homeodomain-like_sf"/>
</dbReference>
<protein>
    <submittedName>
        <fullName evidence="2">Uncharacterized conserved protein, DUF433 family</fullName>
    </submittedName>
</protein>